<accession>A0A2G9GK03</accession>
<dbReference type="EMBL" id="NKXS01004695">
    <property type="protein sequence ID" value="PIN05627.1"/>
    <property type="molecule type" value="Genomic_DNA"/>
</dbReference>
<dbReference type="InterPro" id="IPR043128">
    <property type="entry name" value="Rev_trsase/Diguanyl_cyclase"/>
</dbReference>
<dbReference type="InterPro" id="IPR043502">
    <property type="entry name" value="DNA/RNA_pol_sf"/>
</dbReference>
<keyword evidence="2" id="KW-1185">Reference proteome</keyword>
<dbReference type="STRING" id="429701.A0A2G9GK03"/>
<evidence type="ECO:0000313" key="2">
    <source>
        <dbReference type="Proteomes" id="UP000231279"/>
    </source>
</evidence>
<gene>
    <name evidence="1" type="ORF">CDL12_21834</name>
</gene>
<dbReference type="Proteomes" id="UP000231279">
    <property type="component" value="Unassembled WGS sequence"/>
</dbReference>
<protein>
    <submittedName>
        <fullName evidence="1">Uncharacterized protein</fullName>
    </submittedName>
</protein>
<dbReference type="Gene3D" id="3.30.70.270">
    <property type="match status" value="1"/>
</dbReference>
<dbReference type="OrthoDB" id="1405932at2759"/>
<dbReference type="Gene3D" id="3.10.10.10">
    <property type="entry name" value="HIV Type 1 Reverse Transcriptase, subunit A, domain 1"/>
    <property type="match status" value="1"/>
</dbReference>
<dbReference type="InterPro" id="IPR053134">
    <property type="entry name" value="RNA-dir_DNA_polymerase"/>
</dbReference>
<name>A0A2G9GK03_9LAMI</name>
<evidence type="ECO:0000313" key="1">
    <source>
        <dbReference type="EMBL" id="PIN05627.1"/>
    </source>
</evidence>
<dbReference type="PANTHER" id="PTHR24559">
    <property type="entry name" value="TRANSPOSON TY3-I GAG-POL POLYPROTEIN"/>
    <property type="match status" value="1"/>
</dbReference>
<reference evidence="2" key="1">
    <citation type="journal article" date="2018" name="Gigascience">
        <title>Genome assembly of the Pink Ipe (Handroanthus impetiginosus, Bignoniaceae), a highly valued, ecologically keystone Neotropical timber forest tree.</title>
        <authorList>
            <person name="Silva-Junior O.B."/>
            <person name="Grattapaglia D."/>
            <person name="Novaes E."/>
            <person name="Collevatti R.G."/>
        </authorList>
    </citation>
    <scope>NUCLEOTIDE SEQUENCE [LARGE SCALE GENOMIC DNA]</scope>
    <source>
        <strain evidence="2">cv. UFG-1</strain>
    </source>
</reference>
<organism evidence="1 2">
    <name type="scientific">Handroanthus impetiginosus</name>
    <dbReference type="NCBI Taxonomy" id="429701"/>
    <lineage>
        <taxon>Eukaryota</taxon>
        <taxon>Viridiplantae</taxon>
        <taxon>Streptophyta</taxon>
        <taxon>Embryophyta</taxon>
        <taxon>Tracheophyta</taxon>
        <taxon>Spermatophyta</taxon>
        <taxon>Magnoliopsida</taxon>
        <taxon>eudicotyledons</taxon>
        <taxon>Gunneridae</taxon>
        <taxon>Pentapetalae</taxon>
        <taxon>asterids</taxon>
        <taxon>lamiids</taxon>
        <taxon>Lamiales</taxon>
        <taxon>Bignoniaceae</taxon>
        <taxon>Crescentiina</taxon>
        <taxon>Tabebuia alliance</taxon>
        <taxon>Handroanthus</taxon>
    </lineage>
</organism>
<proteinExistence type="predicted"/>
<dbReference type="SUPFAM" id="SSF56672">
    <property type="entry name" value="DNA/RNA polymerases"/>
    <property type="match status" value="1"/>
</dbReference>
<dbReference type="PANTHER" id="PTHR24559:SF439">
    <property type="entry name" value="RETROTRANSPOSON, UNCLASSIFIED-LIKE PROTEIN"/>
    <property type="match status" value="1"/>
</dbReference>
<dbReference type="AlphaFoldDB" id="A0A2G9GK03"/>
<sequence>MEIVMEKERPHHTMLNIAPPAWINKELEKTQLMIDATTGHEALPFIDRLSKYNKIRMSQEDKDLVEFRNPKGIYCYKIMSFGLKNNGAIYRKAM</sequence>
<comment type="caution">
    <text evidence="1">The sequence shown here is derived from an EMBL/GenBank/DDBJ whole genome shotgun (WGS) entry which is preliminary data.</text>
</comment>